<keyword evidence="2 3" id="KW-0378">Hydrolase</keyword>
<feature type="active site" description="Proton acceptor" evidence="3">
    <location>
        <position position="67"/>
    </location>
</feature>
<name>A0A379C379_9FIRM</name>
<sequence>MREIILASQSQGRKEVLEKYTKFKVVPSNIYENKDYKDIKILTMALSFEKGISISKNYADSIIISADTMVDMDGENIGKPKDYEDAYRILNKLRGKKHRIVTGFSIISLADNFKYTSCQESYVEFKNFTDEELKAYLDSYEFEGKAGAYTIGGRGGLLISSIKGDYNNIIGLPIYKINEVLYKYLNVNFLWSGNGKK</sequence>
<gene>
    <name evidence="4" type="primary">maf</name>
    <name evidence="4" type="ORF">NCTC13149_00323</name>
</gene>
<keyword evidence="3" id="KW-0546">Nucleotide metabolism</keyword>
<dbReference type="RefSeq" id="WP_019034707.1">
    <property type="nucleotide sequence ID" value="NZ_CAMUOS010000007.1"/>
</dbReference>
<dbReference type="EMBL" id="UGSZ01000001">
    <property type="protein sequence ID" value="SUB56551.1"/>
    <property type="molecule type" value="Genomic_DNA"/>
</dbReference>
<comment type="caution">
    <text evidence="3">Lacks conserved residue(s) required for the propagation of feature annotation.</text>
</comment>
<comment type="similarity">
    <text evidence="3">Belongs to the Maf family.</text>
</comment>
<dbReference type="GO" id="GO:0047429">
    <property type="term" value="F:nucleoside triphosphate diphosphatase activity"/>
    <property type="evidence" value="ECO:0007669"/>
    <property type="project" value="UniProtKB-EC"/>
</dbReference>
<evidence type="ECO:0000256" key="3">
    <source>
        <dbReference type="HAMAP-Rule" id="MF_00528"/>
    </source>
</evidence>
<comment type="subcellular location">
    <subcellularLocation>
        <location evidence="3">Cytoplasm</location>
    </subcellularLocation>
</comment>
<organism evidence="4 5">
    <name type="scientific">Peptoniphilus lacrimalis</name>
    <dbReference type="NCBI Taxonomy" id="33031"/>
    <lineage>
        <taxon>Bacteria</taxon>
        <taxon>Bacillati</taxon>
        <taxon>Bacillota</taxon>
        <taxon>Tissierellia</taxon>
        <taxon>Tissierellales</taxon>
        <taxon>Peptoniphilaceae</taxon>
        <taxon>Peptoniphilus</taxon>
    </lineage>
</organism>
<dbReference type="AlphaFoldDB" id="A0A379C379"/>
<comment type="cofactor">
    <cofactor evidence="1 3">
        <name>a divalent metal cation</name>
        <dbReference type="ChEBI" id="CHEBI:60240"/>
    </cofactor>
</comment>
<dbReference type="OrthoDB" id="9807767at2"/>
<dbReference type="Pfam" id="PF02545">
    <property type="entry name" value="Maf"/>
    <property type="match status" value="1"/>
</dbReference>
<dbReference type="CDD" id="cd00555">
    <property type="entry name" value="Maf"/>
    <property type="match status" value="1"/>
</dbReference>
<dbReference type="EC" id="3.6.1.9" evidence="3"/>
<dbReference type="PIRSF" id="PIRSF006305">
    <property type="entry name" value="Maf"/>
    <property type="match status" value="1"/>
</dbReference>
<dbReference type="InterPro" id="IPR003697">
    <property type="entry name" value="Maf-like"/>
</dbReference>
<dbReference type="STRING" id="1122949.GCA_000378725_00892"/>
<dbReference type="InterPro" id="IPR029001">
    <property type="entry name" value="ITPase-like_fam"/>
</dbReference>
<evidence type="ECO:0000313" key="5">
    <source>
        <dbReference type="Proteomes" id="UP000255517"/>
    </source>
</evidence>
<dbReference type="SUPFAM" id="SSF52972">
    <property type="entry name" value="ITPase-like"/>
    <property type="match status" value="1"/>
</dbReference>
<protein>
    <recommendedName>
        <fullName evidence="3">Nucleoside triphosphate pyrophosphatase</fullName>
        <ecNumber evidence="3">3.6.1.9</ecNumber>
    </recommendedName>
    <alternativeName>
        <fullName evidence="3">Nucleotide pyrophosphatase</fullName>
        <shortName evidence="3">Nucleotide PPase</shortName>
    </alternativeName>
</protein>
<comment type="function">
    <text evidence="3">Nucleoside triphosphate pyrophosphatase. May have a dual role in cell division arrest and in preventing the incorporation of modified nucleotides into cellular nucleic acids.</text>
</comment>
<dbReference type="PANTHER" id="PTHR43213:SF5">
    <property type="entry name" value="BIFUNCTIONAL DTTP_UTP PYROPHOSPHATASE_METHYLTRANSFERASE PROTEIN-RELATED"/>
    <property type="match status" value="1"/>
</dbReference>
<accession>A0A379C379</accession>
<dbReference type="Proteomes" id="UP000255517">
    <property type="component" value="Unassembled WGS sequence"/>
</dbReference>
<comment type="catalytic activity">
    <reaction evidence="3">
        <text>a 2'-deoxyribonucleoside 5'-triphosphate + H2O = a 2'-deoxyribonucleoside 5'-phosphate + diphosphate + H(+)</text>
        <dbReference type="Rhea" id="RHEA:44644"/>
        <dbReference type="ChEBI" id="CHEBI:15377"/>
        <dbReference type="ChEBI" id="CHEBI:15378"/>
        <dbReference type="ChEBI" id="CHEBI:33019"/>
        <dbReference type="ChEBI" id="CHEBI:61560"/>
        <dbReference type="ChEBI" id="CHEBI:65317"/>
        <dbReference type="EC" id="3.6.1.9"/>
    </reaction>
</comment>
<keyword evidence="3" id="KW-0963">Cytoplasm</keyword>
<evidence type="ECO:0000256" key="1">
    <source>
        <dbReference type="ARBA" id="ARBA00001968"/>
    </source>
</evidence>
<comment type="catalytic activity">
    <reaction evidence="3">
        <text>a ribonucleoside 5'-triphosphate + H2O = a ribonucleoside 5'-phosphate + diphosphate + H(+)</text>
        <dbReference type="Rhea" id="RHEA:23996"/>
        <dbReference type="ChEBI" id="CHEBI:15377"/>
        <dbReference type="ChEBI" id="CHEBI:15378"/>
        <dbReference type="ChEBI" id="CHEBI:33019"/>
        <dbReference type="ChEBI" id="CHEBI:58043"/>
        <dbReference type="ChEBI" id="CHEBI:61557"/>
        <dbReference type="EC" id="3.6.1.9"/>
    </reaction>
</comment>
<dbReference type="GO" id="GO:0005737">
    <property type="term" value="C:cytoplasm"/>
    <property type="evidence" value="ECO:0007669"/>
    <property type="project" value="UniProtKB-SubCell"/>
</dbReference>
<dbReference type="GO" id="GO:0009117">
    <property type="term" value="P:nucleotide metabolic process"/>
    <property type="evidence" value="ECO:0007669"/>
    <property type="project" value="UniProtKB-KW"/>
</dbReference>
<evidence type="ECO:0000313" key="4">
    <source>
        <dbReference type="EMBL" id="SUB56551.1"/>
    </source>
</evidence>
<reference evidence="4 5" key="1">
    <citation type="submission" date="2018-06" db="EMBL/GenBank/DDBJ databases">
        <authorList>
            <consortium name="Pathogen Informatics"/>
            <person name="Doyle S."/>
        </authorList>
    </citation>
    <scope>NUCLEOTIDE SEQUENCE [LARGE SCALE GENOMIC DNA]</scope>
    <source>
        <strain evidence="4 5">NCTC13149</strain>
    </source>
</reference>
<dbReference type="HAMAP" id="MF_00528">
    <property type="entry name" value="Maf"/>
    <property type="match status" value="1"/>
</dbReference>
<evidence type="ECO:0000256" key="2">
    <source>
        <dbReference type="ARBA" id="ARBA00022801"/>
    </source>
</evidence>
<dbReference type="Gene3D" id="3.90.950.10">
    <property type="match status" value="1"/>
</dbReference>
<dbReference type="NCBIfam" id="TIGR00172">
    <property type="entry name" value="maf"/>
    <property type="match status" value="1"/>
</dbReference>
<proteinExistence type="inferred from homology"/>
<dbReference type="PANTHER" id="PTHR43213">
    <property type="entry name" value="BIFUNCTIONAL DTTP/UTP PYROPHOSPHATASE/METHYLTRANSFERASE PROTEIN-RELATED"/>
    <property type="match status" value="1"/>
</dbReference>